<dbReference type="SUPFAM" id="SSF53474">
    <property type="entry name" value="alpha/beta-Hydrolases"/>
    <property type="match status" value="1"/>
</dbReference>
<keyword evidence="4" id="KW-0547">Nucleotide-binding</keyword>
<dbReference type="GO" id="GO:0001678">
    <property type="term" value="P:intracellular glucose homeostasis"/>
    <property type="evidence" value="ECO:0007669"/>
    <property type="project" value="InterPro"/>
</dbReference>
<evidence type="ECO:0000256" key="7">
    <source>
        <dbReference type="ARBA" id="ARBA00022840"/>
    </source>
</evidence>
<organism evidence="12 13">
    <name type="scientific">Bifiguratus adelaidae</name>
    <dbReference type="NCBI Taxonomy" id="1938954"/>
    <lineage>
        <taxon>Eukaryota</taxon>
        <taxon>Fungi</taxon>
        <taxon>Fungi incertae sedis</taxon>
        <taxon>Mucoromycota</taxon>
        <taxon>Mucoromycotina</taxon>
        <taxon>Endogonomycetes</taxon>
        <taxon>Endogonales</taxon>
        <taxon>Endogonales incertae sedis</taxon>
        <taxon>Bifiguratus</taxon>
    </lineage>
</organism>
<dbReference type="GO" id="GO:0006338">
    <property type="term" value="P:chromatin remodeling"/>
    <property type="evidence" value="ECO:0007669"/>
    <property type="project" value="InterPro"/>
</dbReference>
<keyword evidence="5" id="KW-0418">Kinase</keyword>
<dbReference type="GO" id="GO:0000228">
    <property type="term" value="C:nuclear chromosome"/>
    <property type="evidence" value="ECO:0007669"/>
    <property type="project" value="InterPro"/>
</dbReference>
<dbReference type="Proteomes" id="UP000242875">
    <property type="component" value="Unassembled WGS sequence"/>
</dbReference>
<dbReference type="InterPro" id="IPR006939">
    <property type="entry name" value="SNF5"/>
</dbReference>
<dbReference type="PROSITE" id="PS51748">
    <property type="entry name" value="HEXOKINASE_2"/>
    <property type="match status" value="1"/>
</dbReference>
<dbReference type="Gene3D" id="3.30.420.40">
    <property type="match status" value="1"/>
</dbReference>
<protein>
    <recommendedName>
        <fullName evidence="14">Hexokinase</fullName>
    </recommendedName>
</protein>
<sequence length="1666" mass="187833">MARLGQKDKAEVELYVARELAYQQSLNTQHERHVALANAKKQEIEEANTRKHERQILGGRVFGEGYKGYGNARTESTSRIIYPQDRKRPRRTSEFRCLDLKKHAEKATSLAPIRLDLEVEGYKLRDTFTWDHYDTCVSAEHFADMLCEDLHLPRHMFKAPIIASIKEQIDDYGAHYPSAALESGDQRKPPSSTSSLASLGNEDLRILIKLDIVVGNWSLMDQFEWDVGDPNNDPEHFATILASELGLGGEFRTAIAHAIREQVFCYQKSLFLLGHPFDGTSVQDPDLKQSFRNPVEYIIREEKQIDMFTPVLIHLTDAEIEKMERDRERIELPRGRNCAENCEGLREDEDDRLAESLWNRSIAIGQSAGCIKAGRLKCSVAMPLGNTLEIVQFLTSSAQLIRMMMIFLLHYTRGLLRAWFSVTRAATPIGEVKGTDEQRKAVRELVKEFDVPLDTLNKISQHLLEEMEQGLASNDSAMPMLPSYLTEHPTGQETGVYYAIEVTGSVIRLFQVTLHGRGRITTRQQKHTIHEQLKKSDARHFYDYLAECVDGFLTFTGTHDPESPHEMGFSISFPIYQKSANSGNLLRWTKDFEIEGAEGKDVVELLQAALNRKKLPVRISALVNGVVGGLMAHNYRSLDTYLACTFSTGTNAAYWEKAESIEKMHGGPTDGEVIVNTEWGSFGDHNRSYLPMTQYDRTVNRESVHPNVSMFEKMVSGLYLGELLRVIILDLVDRRLLFNGAYSIDMNTPYNFETSYMSEIEIDASPDLEETKHMLETIMNVPETTLEDRQIVKRLCEMVGTRAARLCAAAMSAVINKRKMAEDGLTISVDGSIYEHYPNFPNRVQDALRELYGHKIDRINIGMTRDGGGIGAAIAAMMVVQKQNEPPRNNQIVQALRILLDAKTPQVSQWTRAHYRHALACVIQVELEVRANNAEEVQQQYQQAQQYLNKKYPTCVFATLDSLHDAQHEFCFTLMVNPNTPSAIYETLLCDWSLSNHADESAEEIFVRDFVQACRTAAESDILGDIVHTLYQAEKPRVIARPDSVQGLEAYLLDPDHQVELMLARDILKRCHAMPKDEAINMFHTCIVDTEDVNERLMLLAASNVLLECEEFPADFSCDARIQIKMLVESLEETVINTLLGKPPKLKEARKLLKLFGPRGPVIAKTVWDHYVKGPPLRSWDLKFHLTLATVRNILSRTSQTTVETVQTSSSRPVPLPEFVRSTPFVLDNTYRHEAAKVLGPLLNSWEAAIAWDWRKDAESDKVEPLEGEWLDVGQRQATAIESGECHLPESDTLLSSDSIVFYVHGGAYYIGSIMTHRTLVWRIAQESSARCFSFNYRLAPQKPFPAALQDTLAAYLSLIDPKDKRSKAIDPKKIVVMGDSAGGGLALAMLLALRNAKMSLPAGFVGLSPWIDLTHSMPSVYQNIDTDYLPKDGFYHAHSPALEYHRLPQLQQEKAKPREGQGAVSKGNKNSLGRIQFYAPNDALKCPYVSPWFDPMQLQGLPPMLIQAGMAERLRDESILAAYKASGQFKDQAATTSSALTPTFVKLELYKDMPHVFQLFMFPKQSVAAIRSIGAFVQQLTAPSRAETAQQGKQSVVDSGKATDIVTTSHGYPRLEAYEIDEHGNMSNLDSLLSKEQKEEYEKRMDSTLEDRVAEARQHGLELRV</sequence>
<dbReference type="PANTHER" id="PTHR19443">
    <property type="entry name" value="HEXOKINASE"/>
    <property type="match status" value="1"/>
</dbReference>
<dbReference type="InterPro" id="IPR022673">
    <property type="entry name" value="Hexokinase_C"/>
</dbReference>
<dbReference type="Pfam" id="PF03727">
    <property type="entry name" value="Hexokinase_2"/>
    <property type="match status" value="1"/>
</dbReference>
<dbReference type="InterPro" id="IPR043129">
    <property type="entry name" value="ATPase_NBD"/>
</dbReference>
<dbReference type="OrthoDB" id="419537at2759"/>
<dbReference type="EMBL" id="MVBO01000239">
    <property type="protein sequence ID" value="OZJ01792.1"/>
    <property type="molecule type" value="Genomic_DNA"/>
</dbReference>
<accession>A0A261XTW8</accession>
<evidence type="ECO:0000256" key="1">
    <source>
        <dbReference type="ARBA" id="ARBA00009225"/>
    </source>
</evidence>
<dbReference type="PRINTS" id="PR00475">
    <property type="entry name" value="HEXOKINASE"/>
</dbReference>
<dbReference type="Gene3D" id="3.40.50.1820">
    <property type="entry name" value="alpha/beta hydrolase"/>
    <property type="match status" value="1"/>
</dbReference>
<keyword evidence="3" id="KW-0808">Transferase</keyword>
<dbReference type="InterPro" id="IPR022672">
    <property type="entry name" value="Hexokinase_N"/>
</dbReference>
<dbReference type="Pfam" id="PF04855">
    <property type="entry name" value="SNF5"/>
    <property type="match status" value="1"/>
</dbReference>
<proteinExistence type="inferred from homology"/>
<feature type="domain" description="Alpha/beta hydrolase fold-3" evidence="11">
    <location>
        <begin position="1301"/>
        <end position="1426"/>
    </location>
</feature>
<dbReference type="InterPro" id="IPR013094">
    <property type="entry name" value="AB_hydrolase_3"/>
</dbReference>
<evidence type="ECO:0000259" key="10">
    <source>
        <dbReference type="Pfam" id="PF03727"/>
    </source>
</evidence>
<keyword evidence="6" id="KW-0378">Hydrolase</keyword>
<dbReference type="Pfam" id="PF00349">
    <property type="entry name" value="Hexokinase_1"/>
    <property type="match status" value="1"/>
</dbReference>
<evidence type="ECO:0000313" key="13">
    <source>
        <dbReference type="Proteomes" id="UP000242875"/>
    </source>
</evidence>
<dbReference type="GO" id="GO:0016787">
    <property type="term" value="F:hydrolase activity"/>
    <property type="evidence" value="ECO:0007669"/>
    <property type="project" value="UniProtKB-KW"/>
</dbReference>
<dbReference type="GO" id="GO:0004340">
    <property type="term" value="F:glucokinase activity"/>
    <property type="evidence" value="ECO:0007669"/>
    <property type="project" value="TreeGrafter"/>
</dbReference>
<dbReference type="CDD" id="cd24018">
    <property type="entry name" value="ASKHA_NBD_HK_fungi"/>
    <property type="match status" value="1"/>
</dbReference>
<dbReference type="GO" id="GO:0006006">
    <property type="term" value="P:glucose metabolic process"/>
    <property type="evidence" value="ECO:0007669"/>
    <property type="project" value="TreeGrafter"/>
</dbReference>
<evidence type="ECO:0000256" key="3">
    <source>
        <dbReference type="ARBA" id="ARBA00022679"/>
    </source>
</evidence>
<evidence type="ECO:0000256" key="6">
    <source>
        <dbReference type="ARBA" id="ARBA00022801"/>
    </source>
</evidence>
<dbReference type="PROSITE" id="PS01173">
    <property type="entry name" value="LIPASE_GDXG_HIS"/>
    <property type="match status" value="1"/>
</dbReference>
<dbReference type="GO" id="GO:0008865">
    <property type="term" value="F:fructokinase activity"/>
    <property type="evidence" value="ECO:0007669"/>
    <property type="project" value="TreeGrafter"/>
</dbReference>
<comment type="similarity">
    <text evidence="2">Belongs to the 'GDXG' lipolytic enzyme family.</text>
</comment>
<evidence type="ECO:0000256" key="4">
    <source>
        <dbReference type="ARBA" id="ARBA00022741"/>
    </source>
</evidence>
<comment type="similarity">
    <text evidence="1">Belongs to the hexokinase family.</text>
</comment>
<evidence type="ECO:0000256" key="5">
    <source>
        <dbReference type="ARBA" id="ARBA00022777"/>
    </source>
</evidence>
<dbReference type="GO" id="GO:0006096">
    <property type="term" value="P:glycolytic process"/>
    <property type="evidence" value="ECO:0007669"/>
    <property type="project" value="UniProtKB-UniPathway"/>
</dbReference>
<dbReference type="GO" id="GO:0005524">
    <property type="term" value="F:ATP binding"/>
    <property type="evidence" value="ECO:0007669"/>
    <property type="project" value="UniProtKB-KW"/>
</dbReference>
<feature type="region of interest" description="Disordered" evidence="8">
    <location>
        <begin position="1638"/>
        <end position="1666"/>
    </location>
</feature>
<feature type="domain" description="Hexokinase N-terminal" evidence="9">
    <location>
        <begin position="442"/>
        <end position="635"/>
    </location>
</feature>
<dbReference type="InterPro" id="IPR029058">
    <property type="entry name" value="AB_hydrolase_fold"/>
</dbReference>
<dbReference type="Pfam" id="PF07859">
    <property type="entry name" value="Abhydrolase_3"/>
    <property type="match status" value="1"/>
</dbReference>
<dbReference type="PANTHER" id="PTHR19443:SF30">
    <property type="entry name" value="GLUCOKINASE-1-RELATED"/>
    <property type="match status" value="1"/>
</dbReference>
<feature type="domain" description="Hexokinase C-terminal" evidence="10">
    <location>
        <begin position="642"/>
        <end position="878"/>
    </location>
</feature>
<evidence type="ECO:0000259" key="11">
    <source>
        <dbReference type="Pfam" id="PF07859"/>
    </source>
</evidence>
<name>A0A261XTW8_9FUNG</name>
<evidence type="ECO:0000256" key="8">
    <source>
        <dbReference type="SAM" id="MobiDB-lite"/>
    </source>
</evidence>
<reference evidence="12 13" key="1">
    <citation type="journal article" date="2017" name="Mycologia">
        <title>Bifiguratus adelaidae, gen. et sp. nov., a new member of Mucoromycotina in endophytic and soil-dwelling habitats.</title>
        <authorList>
            <person name="Torres-Cruz T.J."/>
            <person name="Billingsley Tobias T.L."/>
            <person name="Almatruk M."/>
            <person name="Hesse C."/>
            <person name="Kuske C.R."/>
            <person name="Desiro A."/>
            <person name="Benucci G.M."/>
            <person name="Bonito G."/>
            <person name="Stajich J.E."/>
            <person name="Dunlap C."/>
            <person name="Arnold A.E."/>
            <person name="Porras-Alfaro A."/>
        </authorList>
    </citation>
    <scope>NUCLEOTIDE SEQUENCE [LARGE SCALE GENOMIC DNA]</scope>
    <source>
        <strain evidence="12 13">AZ0501</strain>
    </source>
</reference>
<dbReference type="GO" id="GO:0005829">
    <property type="term" value="C:cytosol"/>
    <property type="evidence" value="ECO:0007669"/>
    <property type="project" value="TreeGrafter"/>
</dbReference>
<keyword evidence="7" id="KW-0067">ATP-binding</keyword>
<evidence type="ECO:0000256" key="2">
    <source>
        <dbReference type="ARBA" id="ARBA00010515"/>
    </source>
</evidence>
<dbReference type="GO" id="GO:0005739">
    <property type="term" value="C:mitochondrion"/>
    <property type="evidence" value="ECO:0007669"/>
    <property type="project" value="TreeGrafter"/>
</dbReference>
<dbReference type="GO" id="GO:0005536">
    <property type="term" value="F:D-glucose binding"/>
    <property type="evidence" value="ECO:0007669"/>
    <property type="project" value="InterPro"/>
</dbReference>
<keyword evidence="13" id="KW-1185">Reference proteome</keyword>
<evidence type="ECO:0000259" key="9">
    <source>
        <dbReference type="Pfam" id="PF00349"/>
    </source>
</evidence>
<dbReference type="InterPro" id="IPR002168">
    <property type="entry name" value="Lipase_GDXG_HIS_AS"/>
</dbReference>
<evidence type="ECO:0008006" key="14">
    <source>
        <dbReference type="Google" id="ProtNLM"/>
    </source>
</evidence>
<dbReference type="Gene3D" id="3.40.367.20">
    <property type="match status" value="1"/>
</dbReference>
<gene>
    <name evidence="12" type="ORF">BZG36_05191</name>
</gene>
<comment type="caution">
    <text evidence="12">The sequence shown here is derived from an EMBL/GenBank/DDBJ whole genome shotgun (WGS) entry which is preliminary data.</text>
</comment>
<evidence type="ECO:0000313" key="12">
    <source>
        <dbReference type="EMBL" id="OZJ01792.1"/>
    </source>
</evidence>
<dbReference type="InterPro" id="IPR001312">
    <property type="entry name" value="Hexokinase"/>
</dbReference>
<dbReference type="UniPathway" id="UPA00109">
    <property type="reaction ID" value="UER00180"/>
</dbReference>
<dbReference type="SUPFAM" id="SSF53067">
    <property type="entry name" value="Actin-like ATPase domain"/>
    <property type="match status" value="2"/>
</dbReference>